<evidence type="ECO:0000256" key="2">
    <source>
        <dbReference type="ARBA" id="ARBA00022670"/>
    </source>
</evidence>
<dbReference type="PIRSF" id="PIRSF037217">
    <property type="entry name" value="Carboxypeptidase_S"/>
    <property type="match status" value="1"/>
</dbReference>
<evidence type="ECO:0000313" key="8">
    <source>
        <dbReference type="EMBL" id="KAK5098098.1"/>
    </source>
</evidence>
<feature type="compositionally biased region" description="Basic and acidic residues" evidence="6">
    <location>
        <begin position="1"/>
        <end position="13"/>
    </location>
</feature>
<dbReference type="PANTHER" id="PTHR45962:SF1">
    <property type="entry name" value="N-FATTY-ACYL-AMINO ACID SYNTHASE_HYDROLASE PM20D1"/>
    <property type="match status" value="1"/>
</dbReference>
<dbReference type="PANTHER" id="PTHR45962">
    <property type="entry name" value="N-FATTY-ACYL-AMINO ACID SYNTHASE/HYDROLASE PM20D1"/>
    <property type="match status" value="1"/>
</dbReference>
<gene>
    <name evidence="8" type="ORF">LTR24_001919</name>
</gene>
<dbReference type="Gene3D" id="1.10.150.900">
    <property type="match status" value="1"/>
</dbReference>
<evidence type="ECO:0000256" key="6">
    <source>
        <dbReference type="SAM" id="MobiDB-lite"/>
    </source>
</evidence>
<dbReference type="Gene3D" id="3.40.630.10">
    <property type="entry name" value="Zn peptidases"/>
    <property type="match status" value="1"/>
</dbReference>
<name>A0ABR0KJ61_9EURO</name>
<proteinExistence type="inferred from homology"/>
<dbReference type="Pfam" id="PF01546">
    <property type="entry name" value="Peptidase_M20"/>
    <property type="match status" value="1"/>
</dbReference>
<dbReference type="InterPro" id="IPR002933">
    <property type="entry name" value="Peptidase_M20"/>
</dbReference>
<dbReference type="Pfam" id="PF07687">
    <property type="entry name" value="M20_dimer"/>
    <property type="match status" value="1"/>
</dbReference>
<dbReference type="SUPFAM" id="SSF55031">
    <property type="entry name" value="Bacterial exopeptidase dimerisation domain"/>
    <property type="match status" value="1"/>
</dbReference>
<dbReference type="InterPro" id="IPR047177">
    <property type="entry name" value="Pept_M20A"/>
</dbReference>
<feature type="domain" description="Peptidase M20 dimerisation" evidence="7">
    <location>
        <begin position="302"/>
        <end position="465"/>
    </location>
</feature>
<dbReference type="PROSITE" id="PS00759">
    <property type="entry name" value="ARGE_DAPE_CPG2_2"/>
    <property type="match status" value="1"/>
</dbReference>
<dbReference type="EMBL" id="JAVRRG010000015">
    <property type="protein sequence ID" value="KAK5098098.1"/>
    <property type="molecule type" value="Genomic_DNA"/>
</dbReference>
<keyword evidence="2" id="KW-0645">Protease</keyword>
<keyword evidence="3" id="KW-0479">Metal-binding</keyword>
<accession>A0ABR0KJ61</accession>
<evidence type="ECO:0000256" key="4">
    <source>
        <dbReference type="ARBA" id="ARBA00022801"/>
    </source>
</evidence>
<evidence type="ECO:0000259" key="7">
    <source>
        <dbReference type="Pfam" id="PF07687"/>
    </source>
</evidence>
<dbReference type="InterPro" id="IPR001261">
    <property type="entry name" value="ArgE/DapE_CS"/>
</dbReference>
<reference evidence="8 9" key="1">
    <citation type="submission" date="2023-08" db="EMBL/GenBank/DDBJ databases">
        <title>Black Yeasts Isolated from many extreme environments.</title>
        <authorList>
            <person name="Coleine C."/>
            <person name="Stajich J.E."/>
            <person name="Selbmann L."/>
        </authorList>
    </citation>
    <scope>NUCLEOTIDE SEQUENCE [LARGE SCALE GENOMIC DNA]</scope>
    <source>
        <strain evidence="8 9">CCFEE 5885</strain>
    </source>
</reference>
<organism evidence="8 9">
    <name type="scientific">Lithohypha guttulata</name>
    <dbReference type="NCBI Taxonomy" id="1690604"/>
    <lineage>
        <taxon>Eukaryota</taxon>
        <taxon>Fungi</taxon>
        <taxon>Dikarya</taxon>
        <taxon>Ascomycota</taxon>
        <taxon>Pezizomycotina</taxon>
        <taxon>Eurotiomycetes</taxon>
        <taxon>Chaetothyriomycetidae</taxon>
        <taxon>Chaetothyriales</taxon>
        <taxon>Trichomeriaceae</taxon>
        <taxon>Lithohypha</taxon>
    </lineage>
</organism>
<keyword evidence="5" id="KW-0862">Zinc</keyword>
<sequence length="594" mass="65672">MGVMDNEKSHADQRLPVSNAQLSSPRPRPRALLKVQVSTFVLFTLFLATWLSRDAIVWSGQGSWRPFGSEGPVAGKYCDQVLPLRPQNQSHGLDDMDKYIESDTFRDASIKRLSGAVQIPTESFDDLGAIGEDKRWDIMYDFAAYLKETFPESHETLSLEMVNTHGLLFTWKGEDENLKPKLLMAHQDVVPVPASTVDAWTHPPFSGFYDGKYIWGRGSSDCKNQLIGILEAIEELTKAGFTPRRTVLLSFGFDEEISGRNGAGHLAPFIHERYGSQGIAAIIDEGAGFVKQWGMRTALPGVGEKGYTDVHITVRMPGGHSSIPPDHTGIGVMSELITLIEAHQYPTHLNDQNPYLGLLTCGAEHSPDFPSKLKHLLRKRQRDAGLCKNKSRKDHLALEAAKDGPGTRYLMQTSIAADVISGGVKVNALPERTTAIINHRINIGEHSSVVHHKIAKLAESVAQKYNLTLHAFDGAREEPKSIMLYAGPNVLEPAPVTPSDATALSPYSVLAGTTRALYGEDIVVAPGLMTGNTDTRYYWNVSKHIFRFTAGWDAESFGMGNIHTVDERISVTSHVNMVRWMSLFIRNMDQSDLE</sequence>
<protein>
    <recommendedName>
        <fullName evidence="7">Peptidase M20 dimerisation domain-containing protein</fullName>
    </recommendedName>
</protein>
<comment type="similarity">
    <text evidence="1">Belongs to the peptidase M20A family.</text>
</comment>
<evidence type="ECO:0000313" key="9">
    <source>
        <dbReference type="Proteomes" id="UP001345013"/>
    </source>
</evidence>
<keyword evidence="4" id="KW-0378">Hydrolase</keyword>
<evidence type="ECO:0000256" key="5">
    <source>
        <dbReference type="ARBA" id="ARBA00022833"/>
    </source>
</evidence>
<keyword evidence="9" id="KW-1185">Reference proteome</keyword>
<evidence type="ECO:0000256" key="3">
    <source>
        <dbReference type="ARBA" id="ARBA00022723"/>
    </source>
</evidence>
<comment type="caution">
    <text evidence="8">The sequence shown here is derived from an EMBL/GenBank/DDBJ whole genome shotgun (WGS) entry which is preliminary data.</text>
</comment>
<dbReference type="Proteomes" id="UP001345013">
    <property type="component" value="Unassembled WGS sequence"/>
</dbReference>
<feature type="region of interest" description="Disordered" evidence="6">
    <location>
        <begin position="1"/>
        <end position="26"/>
    </location>
</feature>
<dbReference type="InterPro" id="IPR017141">
    <property type="entry name" value="Pept_M20_carboxypep"/>
</dbReference>
<dbReference type="SUPFAM" id="SSF53187">
    <property type="entry name" value="Zn-dependent exopeptidases"/>
    <property type="match status" value="1"/>
</dbReference>
<dbReference type="InterPro" id="IPR011650">
    <property type="entry name" value="Peptidase_M20_dimer"/>
</dbReference>
<dbReference type="CDD" id="cd05674">
    <property type="entry name" value="M20_yscS"/>
    <property type="match status" value="1"/>
</dbReference>
<evidence type="ECO:0000256" key="1">
    <source>
        <dbReference type="ARBA" id="ARBA00006247"/>
    </source>
</evidence>
<dbReference type="Gene3D" id="3.30.70.360">
    <property type="match status" value="1"/>
</dbReference>
<dbReference type="InterPro" id="IPR036264">
    <property type="entry name" value="Bact_exopeptidase_dim_dom"/>
</dbReference>